<dbReference type="InterPro" id="IPR000757">
    <property type="entry name" value="Beta-glucanase-like"/>
</dbReference>
<sequence>MVWFNQAALFFGSALLVADVLPIEAVETVFPNRDARTIIPRSSFDSQDNFNRYWNYLYPWGSDHNGAARMTMDKVAVDNGTLTLTATRVSDQPPAGHSPHQLAINYLSGTVHAKDHFNVTPGGGYDFTAEVRATTTRGTWPALWLTAVQGWPPEIDMAEWKGSGKISFNTFNTSSEVVADNVEYPNPGRFHKLRCETRDLNGEDVEAKFYLDGRLITTQVGAGYVGKAMYL</sequence>
<dbReference type="Pfam" id="PF00722">
    <property type="entry name" value="Glyco_hydro_16"/>
    <property type="match status" value="1"/>
</dbReference>
<dbReference type="AlphaFoldDB" id="A0AAD9HJD0"/>
<keyword evidence="4" id="KW-1185">Reference proteome</keyword>
<evidence type="ECO:0000259" key="2">
    <source>
        <dbReference type="PROSITE" id="PS51762"/>
    </source>
</evidence>
<dbReference type="GO" id="GO:0004553">
    <property type="term" value="F:hydrolase activity, hydrolyzing O-glycosyl compounds"/>
    <property type="evidence" value="ECO:0007669"/>
    <property type="project" value="InterPro"/>
</dbReference>
<feature type="chain" id="PRO_5042158637" evidence="1">
    <location>
        <begin position="26"/>
        <end position="231"/>
    </location>
</feature>
<evidence type="ECO:0000313" key="3">
    <source>
        <dbReference type="EMBL" id="KAK2029109.1"/>
    </source>
</evidence>
<dbReference type="Gene3D" id="2.60.120.200">
    <property type="match status" value="1"/>
</dbReference>
<keyword evidence="1" id="KW-0732">Signal</keyword>
<dbReference type="SUPFAM" id="SSF49899">
    <property type="entry name" value="Concanavalin A-like lectins/glucanases"/>
    <property type="match status" value="1"/>
</dbReference>
<dbReference type="PROSITE" id="PS51762">
    <property type="entry name" value="GH16_2"/>
    <property type="match status" value="1"/>
</dbReference>
<comment type="caution">
    <text evidence="3">The sequence shown here is derived from an EMBL/GenBank/DDBJ whole genome shotgun (WGS) entry which is preliminary data.</text>
</comment>
<keyword evidence="3" id="KW-0378">Hydrolase</keyword>
<name>A0AAD9HJD0_9PEZI</name>
<evidence type="ECO:0000313" key="4">
    <source>
        <dbReference type="Proteomes" id="UP001232148"/>
    </source>
</evidence>
<accession>A0AAD9HJD0</accession>
<dbReference type="GO" id="GO:0005975">
    <property type="term" value="P:carbohydrate metabolic process"/>
    <property type="evidence" value="ECO:0007669"/>
    <property type="project" value="InterPro"/>
</dbReference>
<feature type="signal peptide" evidence="1">
    <location>
        <begin position="1"/>
        <end position="25"/>
    </location>
</feature>
<dbReference type="EMBL" id="MU842868">
    <property type="protein sequence ID" value="KAK2029109.1"/>
    <property type="molecule type" value="Genomic_DNA"/>
</dbReference>
<protein>
    <submittedName>
        <fullName evidence="3">Family 16 glycoside hydrolase</fullName>
    </submittedName>
</protein>
<reference evidence="3" key="1">
    <citation type="submission" date="2021-06" db="EMBL/GenBank/DDBJ databases">
        <title>Comparative genomics, transcriptomics and evolutionary studies reveal genomic signatures of adaptation to plant cell wall in hemibiotrophic fungi.</title>
        <authorList>
            <consortium name="DOE Joint Genome Institute"/>
            <person name="Baroncelli R."/>
            <person name="Diaz J.F."/>
            <person name="Benocci T."/>
            <person name="Peng M."/>
            <person name="Battaglia E."/>
            <person name="Haridas S."/>
            <person name="Andreopoulos W."/>
            <person name="Labutti K."/>
            <person name="Pangilinan J."/>
            <person name="Floch G.L."/>
            <person name="Makela M.R."/>
            <person name="Henrissat B."/>
            <person name="Grigoriev I.V."/>
            <person name="Crouch J.A."/>
            <person name="De Vries R.P."/>
            <person name="Sukno S.A."/>
            <person name="Thon M.R."/>
        </authorList>
    </citation>
    <scope>NUCLEOTIDE SEQUENCE</scope>
    <source>
        <strain evidence="3">MAFF235873</strain>
    </source>
</reference>
<gene>
    <name evidence="3" type="ORF">LX32DRAFT_589214</name>
</gene>
<dbReference type="InterPro" id="IPR013320">
    <property type="entry name" value="ConA-like_dom_sf"/>
</dbReference>
<dbReference type="Proteomes" id="UP001232148">
    <property type="component" value="Unassembled WGS sequence"/>
</dbReference>
<evidence type="ECO:0000256" key="1">
    <source>
        <dbReference type="SAM" id="SignalP"/>
    </source>
</evidence>
<feature type="domain" description="GH16" evidence="2">
    <location>
        <begin position="34"/>
        <end position="231"/>
    </location>
</feature>
<proteinExistence type="predicted"/>
<organism evidence="3 4">
    <name type="scientific">Colletotrichum zoysiae</name>
    <dbReference type="NCBI Taxonomy" id="1216348"/>
    <lineage>
        <taxon>Eukaryota</taxon>
        <taxon>Fungi</taxon>
        <taxon>Dikarya</taxon>
        <taxon>Ascomycota</taxon>
        <taxon>Pezizomycotina</taxon>
        <taxon>Sordariomycetes</taxon>
        <taxon>Hypocreomycetidae</taxon>
        <taxon>Glomerellales</taxon>
        <taxon>Glomerellaceae</taxon>
        <taxon>Colletotrichum</taxon>
        <taxon>Colletotrichum graminicola species complex</taxon>
    </lineage>
</organism>